<organism evidence="2 3">
    <name type="scientific">Aliivibrio wodanis</name>
    <dbReference type="NCBI Taxonomy" id="80852"/>
    <lineage>
        <taxon>Bacteria</taxon>
        <taxon>Pseudomonadati</taxon>
        <taxon>Pseudomonadota</taxon>
        <taxon>Gammaproteobacteria</taxon>
        <taxon>Vibrionales</taxon>
        <taxon>Vibrionaceae</taxon>
        <taxon>Aliivibrio</taxon>
    </lineage>
</organism>
<dbReference type="AlphaFoldDB" id="A0A090IQZ3"/>
<name>A0A090IQZ3_9GAMM</name>
<proteinExistence type="predicted"/>
<keyword evidence="1" id="KW-1133">Transmembrane helix</keyword>
<evidence type="ECO:0000313" key="2">
    <source>
        <dbReference type="EMBL" id="CED71753.1"/>
    </source>
</evidence>
<gene>
    <name evidence="2" type="primary">mshD</name>
    <name evidence="2" type="ORF">AWOD_I_1685</name>
</gene>
<keyword evidence="1" id="KW-0472">Membrane</keyword>
<keyword evidence="1" id="KW-0812">Transmembrane</keyword>
<dbReference type="GeneID" id="28541248"/>
<dbReference type="HOGENOM" id="CLU_110706_0_0_6"/>
<evidence type="ECO:0000313" key="3">
    <source>
        <dbReference type="Proteomes" id="UP000032427"/>
    </source>
</evidence>
<protein>
    <submittedName>
        <fullName evidence="2">MSHA pilin protein MshD</fullName>
    </submittedName>
</protein>
<dbReference type="Pfam" id="PF07963">
    <property type="entry name" value="N_methyl"/>
    <property type="match status" value="1"/>
</dbReference>
<evidence type="ECO:0000256" key="1">
    <source>
        <dbReference type="SAM" id="Phobius"/>
    </source>
</evidence>
<reference evidence="3" key="1">
    <citation type="submission" date="2014-09" db="EMBL/GenBank/DDBJ databases">
        <authorList>
            <person name="Hjerde E."/>
        </authorList>
    </citation>
    <scope>NUCLEOTIDE SEQUENCE [LARGE SCALE GENOMIC DNA]</scope>
    <source>
        <strain evidence="3">06/09/139</strain>
    </source>
</reference>
<dbReference type="KEGG" id="awd:AWOD_I_1685"/>
<sequence length="188" mass="20623">MSASRVSNAGFSLIENILAIVLSSIVVAGMVTIFYPLAQKSSDPIMQVRATELAQMTLQEIFSRRFDEQSDLVGNNVRCGVAQNCTSSANLGVDSELNKSQWDDVDDFITSTNNECVNRSDFVSATTMLGQNLPTIYQNYNLCVSVTYPTTTLDGLTLNSESLIKLVQVILLTPSNSRIEFSALRSNY</sequence>
<dbReference type="PATRIC" id="fig|80852.17.peg.1737"/>
<dbReference type="InterPro" id="IPR012902">
    <property type="entry name" value="N_methyl_site"/>
</dbReference>
<dbReference type="Proteomes" id="UP000032427">
    <property type="component" value="Chromosome 1"/>
</dbReference>
<dbReference type="STRING" id="80852.AWOD_I_1685"/>
<keyword evidence="3" id="KW-1185">Reference proteome</keyword>
<feature type="transmembrane region" description="Helical" evidence="1">
    <location>
        <begin position="17"/>
        <end position="37"/>
    </location>
</feature>
<dbReference type="OrthoDB" id="5877719at2"/>
<dbReference type="EMBL" id="LN554846">
    <property type="protein sequence ID" value="CED71753.1"/>
    <property type="molecule type" value="Genomic_DNA"/>
</dbReference>
<accession>A0A090IQZ3</accession>